<dbReference type="GO" id="GO:0003677">
    <property type="term" value="F:DNA binding"/>
    <property type="evidence" value="ECO:0007669"/>
    <property type="project" value="InterPro"/>
</dbReference>
<proteinExistence type="predicted"/>
<evidence type="ECO:0000256" key="3">
    <source>
        <dbReference type="ARBA" id="ARBA00023163"/>
    </source>
</evidence>
<evidence type="ECO:0000256" key="5">
    <source>
        <dbReference type="SAM" id="MobiDB-lite"/>
    </source>
</evidence>
<dbReference type="EMBL" id="KZ678375">
    <property type="protein sequence ID" value="PSS03375.1"/>
    <property type="molecule type" value="Genomic_DNA"/>
</dbReference>
<feature type="region of interest" description="Disordered" evidence="5">
    <location>
        <begin position="868"/>
        <end position="910"/>
    </location>
</feature>
<keyword evidence="3" id="KW-0804">Transcription</keyword>
<accession>A0A2T3ALU6</accession>
<dbReference type="SMART" id="SM00501">
    <property type="entry name" value="BRIGHT"/>
    <property type="match status" value="1"/>
</dbReference>
<dbReference type="PROSITE" id="PS51526">
    <property type="entry name" value="RFX_DBD"/>
    <property type="match status" value="1"/>
</dbReference>
<dbReference type="GO" id="GO:0016586">
    <property type="term" value="C:RSC-type complex"/>
    <property type="evidence" value="ECO:0007669"/>
    <property type="project" value="TreeGrafter"/>
</dbReference>
<dbReference type="Proteomes" id="UP000241462">
    <property type="component" value="Unassembled WGS sequence"/>
</dbReference>
<organism evidence="8 9">
    <name type="scientific">Coniella lustricola</name>
    <dbReference type="NCBI Taxonomy" id="2025994"/>
    <lineage>
        <taxon>Eukaryota</taxon>
        <taxon>Fungi</taxon>
        <taxon>Dikarya</taxon>
        <taxon>Ascomycota</taxon>
        <taxon>Pezizomycotina</taxon>
        <taxon>Sordariomycetes</taxon>
        <taxon>Sordariomycetidae</taxon>
        <taxon>Diaporthales</taxon>
        <taxon>Schizoparmaceae</taxon>
        <taxon>Coniella</taxon>
    </lineage>
</organism>
<feature type="compositionally biased region" description="Polar residues" evidence="5">
    <location>
        <begin position="204"/>
        <end position="221"/>
    </location>
</feature>
<dbReference type="SMART" id="SM01014">
    <property type="entry name" value="ARID"/>
    <property type="match status" value="1"/>
</dbReference>
<dbReference type="PANTHER" id="PTHR22970">
    <property type="entry name" value="AT-RICH INTERACTIVE DOMAIN-CONTAINING PROTEIN 2"/>
    <property type="match status" value="1"/>
</dbReference>
<keyword evidence="4" id="KW-0539">Nucleus</keyword>
<keyword evidence="1" id="KW-0156">Chromatin regulator</keyword>
<dbReference type="InterPro" id="IPR003150">
    <property type="entry name" value="DNA-bd_RFX"/>
</dbReference>
<protein>
    <recommendedName>
        <fullName evidence="10">ARID domain-containing protein</fullName>
    </recommendedName>
</protein>
<evidence type="ECO:0000256" key="4">
    <source>
        <dbReference type="ARBA" id="ARBA00023242"/>
    </source>
</evidence>
<evidence type="ECO:0000256" key="1">
    <source>
        <dbReference type="ARBA" id="ARBA00022853"/>
    </source>
</evidence>
<feature type="region of interest" description="Disordered" evidence="5">
    <location>
        <begin position="140"/>
        <end position="248"/>
    </location>
</feature>
<dbReference type="Gene3D" id="1.10.150.60">
    <property type="entry name" value="ARID DNA-binding domain"/>
    <property type="match status" value="1"/>
</dbReference>
<dbReference type="PROSITE" id="PS51011">
    <property type="entry name" value="ARID"/>
    <property type="match status" value="1"/>
</dbReference>
<evidence type="ECO:0000313" key="9">
    <source>
        <dbReference type="Proteomes" id="UP000241462"/>
    </source>
</evidence>
<dbReference type="InterPro" id="IPR001606">
    <property type="entry name" value="ARID_dom"/>
</dbReference>
<keyword evidence="2" id="KW-0805">Transcription regulation</keyword>
<evidence type="ECO:0000256" key="2">
    <source>
        <dbReference type="ARBA" id="ARBA00023015"/>
    </source>
</evidence>
<evidence type="ECO:0000259" key="7">
    <source>
        <dbReference type="PROSITE" id="PS51526"/>
    </source>
</evidence>
<dbReference type="FunFam" id="1.10.150.60:FF:000021">
    <property type="entry name" value="Chromatin structure-remodeling complex subunit rsc9"/>
    <property type="match status" value="1"/>
</dbReference>
<dbReference type="SUPFAM" id="SSF48371">
    <property type="entry name" value="ARM repeat"/>
    <property type="match status" value="1"/>
</dbReference>
<reference evidence="8 9" key="1">
    <citation type="journal article" date="2018" name="Mycol. Prog.">
        <title>Coniella lustricola, a new species from submerged detritus.</title>
        <authorList>
            <person name="Raudabaugh D.B."/>
            <person name="Iturriaga T."/>
            <person name="Carver A."/>
            <person name="Mondo S."/>
            <person name="Pangilinan J."/>
            <person name="Lipzen A."/>
            <person name="He G."/>
            <person name="Amirebrahimi M."/>
            <person name="Grigoriev I.V."/>
            <person name="Miller A.N."/>
        </authorList>
    </citation>
    <scope>NUCLEOTIDE SEQUENCE [LARGE SCALE GENOMIC DNA]</scope>
    <source>
        <strain evidence="8 9">B22-T-1</strain>
    </source>
</reference>
<feature type="domain" description="RFX-type winged-helix" evidence="7">
    <location>
        <begin position="668"/>
        <end position="749"/>
    </location>
</feature>
<dbReference type="InterPro" id="IPR036431">
    <property type="entry name" value="ARID_dom_sf"/>
</dbReference>
<dbReference type="GO" id="GO:0006325">
    <property type="term" value="P:chromatin organization"/>
    <property type="evidence" value="ECO:0007669"/>
    <property type="project" value="UniProtKB-KW"/>
</dbReference>
<dbReference type="AlphaFoldDB" id="A0A2T3ALU6"/>
<name>A0A2T3ALU6_9PEZI</name>
<dbReference type="OrthoDB" id="338531at2759"/>
<dbReference type="STRING" id="2025994.A0A2T3ALU6"/>
<keyword evidence="9" id="KW-1185">Reference proteome</keyword>
<dbReference type="InterPro" id="IPR016024">
    <property type="entry name" value="ARM-type_fold"/>
</dbReference>
<dbReference type="InParanoid" id="A0A2T3ALU6"/>
<evidence type="ECO:0000313" key="8">
    <source>
        <dbReference type="EMBL" id="PSS03375.1"/>
    </source>
</evidence>
<feature type="domain" description="ARID" evidence="6">
    <location>
        <begin position="18"/>
        <end position="112"/>
    </location>
</feature>
<evidence type="ECO:0000259" key="6">
    <source>
        <dbReference type="PROSITE" id="PS51011"/>
    </source>
</evidence>
<dbReference type="CDD" id="cd16100">
    <property type="entry name" value="ARID"/>
    <property type="match status" value="1"/>
</dbReference>
<dbReference type="GO" id="GO:0006355">
    <property type="term" value="P:regulation of DNA-templated transcription"/>
    <property type="evidence" value="ECO:0007669"/>
    <property type="project" value="InterPro"/>
</dbReference>
<sequence length="991" mass="110820">MAPSKPAPVIAEHAIDRTPEYEAFINKLREFHTERGTKFDAEPKVGNAHIDLLKVFNHVVENGGYDKITEEKLLWRKMSLDLGIYSHNVGAVAFSLKTVYYKNLAAYEIKTIHNKTPPPPEILEEVSAKGGNLLTRTLENYRHRDRSTAQNSPQPSGDDGTPSRDTKPEGTPSSGRAARGLRQDPPQRVIFQPDTGPTRPSRHASAQHNSSTSVPHAQTVQAPAALSHSHSNGHLPHSASRPSVHHLSHGEVAQPHVARNGASLNFAPQSFEYQTSAVTNAVAPTWPPEAHSTRPVETPANAPAKFNKRQPVVAPVLSRQAPHASSVLIQPSPFDGPNIYARCLCALRSGLPDEEAFAVHHLMKISFERGDRYKFEGFPGLAEGLVHAALKVGELFYDVNWTVCYNPDADGDKVEELDGINGTLDILDRISQLTPRPPQDHIQPAAFADKMIIVTEAAMAIRNMVMLPENSNYMAQFPPLRDLLCIILHLPTSESNVELKHIALDIAEQLTPALSLGLDDPLYQTLLAQLQSTDRGCILTSLRALARISMNLAETNRLGAIPLKTLELIIDWLMLNDDEMVDACLDFLYQYTAVVANLEKLLEFRHSKPVLPESLVKHLARLLSHGARRVTYTQTLQPEFKIPYSEEVATLPDDLLERMLAMEEPDRCYMWLRSLFEEDAEASITQIAIWTAYQSTFSTRVNQLGKSMISPADFIRNVNHVWTTAGAQIIRGPKGENQKFIIKGIRARSRPVDPENEGREYSRCLWTLNDPEQQKCNHWFADAKKMFEHISHVHFGSSSLDQAHRAPESWEVQCLWADCTKFSSPTKIRPEAFFNHIKTHLMAVQQVLEPSKEPSSANEDTESTLAATVLSPLEQPAKRTKRSHTVPAKSFSLTNEETSTTRDERNPNIIQPAGIPLSAVLVLRNIARNVVKTESQDELVKEQERHGVNERTRGWNERLFRPVLPRLHEVMTANRVMAPNICSLLELITEQ</sequence>
<dbReference type="SUPFAM" id="SSF46774">
    <property type="entry name" value="ARID-like"/>
    <property type="match status" value="1"/>
</dbReference>
<evidence type="ECO:0008006" key="10">
    <source>
        <dbReference type="Google" id="ProtNLM"/>
    </source>
</evidence>
<dbReference type="PANTHER" id="PTHR22970:SF14">
    <property type="entry name" value="AT-RICH INTERACTIVE DOMAIN-CONTAINING PROTEIN 2"/>
    <property type="match status" value="1"/>
</dbReference>
<gene>
    <name evidence="8" type="ORF">BD289DRAFT_400837</name>
</gene>
<dbReference type="Pfam" id="PF01388">
    <property type="entry name" value="ARID"/>
    <property type="match status" value="1"/>
</dbReference>
<dbReference type="InterPro" id="IPR052406">
    <property type="entry name" value="Chromatin_Remodeling_Comp"/>
</dbReference>